<sequence length="163" mass="18875">MNSTDVISSLESIETFDSFDNVVANIQIQNHHDTVQSQVIDRLISFAEYCDMNKWIMFKANITDSEILEIMCSYSAKVSNVKSMLNMICNKNDGTESGIELSIIEKFSKNGYSFFTWIKMEHGNYAPRLFSFFNDFGDEIKAYFENNVLCFQCKKVKRFLKLS</sequence>
<evidence type="ECO:0000313" key="1">
    <source>
        <dbReference type="EMBL" id="RHZ43533.1"/>
    </source>
</evidence>
<dbReference type="STRING" id="1348612.A0A397G3V3"/>
<dbReference type="OrthoDB" id="2416716at2759"/>
<evidence type="ECO:0000313" key="2">
    <source>
        <dbReference type="Proteomes" id="UP000266861"/>
    </source>
</evidence>
<accession>A0A397G3V3</accession>
<gene>
    <name evidence="1" type="ORF">Glove_1033g24</name>
</gene>
<comment type="caution">
    <text evidence="1">The sequence shown here is derived from an EMBL/GenBank/DDBJ whole genome shotgun (WGS) entry which is preliminary data.</text>
</comment>
<name>A0A397G3V3_9GLOM</name>
<proteinExistence type="predicted"/>
<keyword evidence="2" id="KW-1185">Reference proteome</keyword>
<protein>
    <submittedName>
        <fullName evidence="1">Uncharacterized protein</fullName>
    </submittedName>
</protein>
<organism evidence="1 2">
    <name type="scientific">Diversispora epigaea</name>
    <dbReference type="NCBI Taxonomy" id="1348612"/>
    <lineage>
        <taxon>Eukaryota</taxon>
        <taxon>Fungi</taxon>
        <taxon>Fungi incertae sedis</taxon>
        <taxon>Mucoromycota</taxon>
        <taxon>Glomeromycotina</taxon>
        <taxon>Glomeromycetes</taxon>
        <taxon>Diversisporales</taxon>
        <taxon>Diversisporaceae</taxon>
        <taxon>Diversispora</taxon>
    </lineage>
</organism>
<dbReference type="AlphaFoldDB" id="A0A397G3V3"/>
<reference evidence="1 2" key="1">
    <citation type="submission" date="2018-08" db="EMBL/GenBank/DDBJ databases">
        <title>Genome and evolution of the arbuscular mycorrhizal fungus Diversispora epigaea (formerly Glomus versiforme) and its bacterial endosymbionts.</title>
        <authorList>
            <person name="Sun X."/>
            <person name="Fei Z."/>
            <person name="Harrison M."/>
        </authorList>
    </citation>
    <scope>NUCLEOTIDE SEQUENCE [LARGE SCALE GENOMIC DNA]</scope>
    <source>
        <strain evidence="1 2">IT104</strain>
    </source>
</reference>
<dbReference type="EMBL" id="PQFF01000657">
    <property type="protein sequence ID" value="RHZ43533.1"/>
    <property type="molecule type" value="Genomic_DNA"/>
</dbReference>
<dbReference type="Proteomes" id="UP000266861">
    <property type="component" value="Unassembled WGS sequence"/>
</dbReference>